<dbReference type="GO" id="GO:0016055">
    <property type="term" value="P:Wnt signaling pathway"/>
    <property type="evidence" value="ECO:0007669"/>
    <property type="project" value="InterPro"/>
</dbReference>
<evidence type="ECO:0000256" key="11">
    <source>
        <dbReference type="ARBA" id="ARBA00023273"/>
    </source>
</evidence>
<dbReference type="InterPro" id="IPR047843">
    <property type="entry name" value="WLS-like_TM"/>
</dbReference>
<keyword evidence="6" id="KW-0967">Endosome</keyword>
<evidence type="ECO:0000256" key="13">
    <source>
        <dbReference type="ARBA" id="ARBA00025880"/>
    </source>
</evidence>
<gene>
    <name evidence="18" type="ORF">J437_LFUL010713</name>
</gene>
<keyword evidence="7 16" id="KW-1133">Transmembrane helix</keyword>
<keyword evidence="4 16" id="KW-0812">Transmembrane</keyword>
<name>A0A8K0K542_LADFU</name>
<evidence type="ECO:0000256" key="16">
    <source>
        <dbReference type="SAM" id="Phobius"/>
    </source>
</evidence>
<keyword evidence="5" id="KW-0217">Developmental protein</keyword>
<protein>
    <recommendedName>
        <fullName evidence="3">Protein wntless</fullName>
    </recommendedName>
</protein>
<reference evidence="18" key="1">
    <citation type="submission" date="2013-04" db="EMBL/GenBank/DDBJ databases">
        <authorList>
            <person name="Qu J."/>
            <person name="Murali S.C."/>
            <person name="Bandaranaike D."/>
            <person name="Bellair M."/>
            <person name="Blankenburg K."/>
            <person name="Chao H."/>
            <person name="Dinh H."/>
            <person name="Doddapaneni H."/>
            <person name="Downs B."/>
            <person name="Dugan-Rocha S."/>
            <person name="Elkadiri S."/>
            <person name="Gnanaolivu R.D."/>
            <person name="Hernandez B."/>
            <person name="Javaid M."/>
            <person name="Jayaseelan J.C."/>
            <person name="Lee S."/>
            <person name="Li M."/>
            <person name="Ming W."/>
            <person name="Munidasa M."/>
            <person name="Muniz J."/>
            <person name="Nguyen L."/>
            <person name="Ongeri F."/>
            <person name="Osuji N."/>
            <person name="Pu L.-L."/>
            <person name="Puazo M."/>
            <person name="Qu C."/>
            <person name="Quiroz J."/>
            <person name="Raj R."/>
            <person name="Weissenberger G."/>
            <person name="Xin Y."/>
            <person name="Zou X."/>
            <person name="Han Y."/>
            <person name="Richards S."/>
            <person name="Worley K."/>
            <person name="Muzny D."/>
            <person name="Gibbs R."/>
        </authorList>
    </citation>
    <scope>NUCLEOTIDE SEQUENCE</scope>
    <source>
        <strain evidence="18">Sampled in the wild</strain>
    </source>
</reference>
<evidence type="ECO:0000259" key="17">
    <source>
        <dbReference type="Pfam" id="PF06664"/>
    </source>
</evidence>
<reference evidence="18" key="2">
    <citation type="submission" date="2017-10" db="EMBL/GenBank/DDBJ databases">
        <title>Ladona fulva Genome sequencing and assembly.</title>
        <authorList>
            <person name="Murali S."/>
            <person name="Richards S."/>
            <person name="Bandaranaike D."/>
            <person name="Bellair M."/>
            <person name="Blankenburg K."/>
            <person name="Chao H."/>
            <person name="Dinh H."/>
            <person name="Doddapaneni H."/>
            <person name="Dugan-Rocha S."/>
            <person name="Elkadiri S."/>
            <person name="Gnanaolivu R."/>
            <person name="Hernandez B."/>
            <person name="Skinner E."/>
            <person name="Javaid M."/>
            <person name="Lee S."/>
            <person name="Li M."/>
            <person name="Ming W."/>
            <person name="Munidasa M."/>
            <person name="Muniz J."/>
            <person name="Nguyen L."/>
            <person name="Hughes D."/>
            <person name="Osuji N."/>
            <person name="Pu L.-L."/>
            <person name="Puazo M."/>
            <person name="Qu C."/>
            <person name="Quiroz J."/>
            <person name="Raj R."/>
            <person name="Weissenberger G."/>
            <person name="Xin Y."/>
            <person name="Zou X."/>
            <person name="Han Y."/>
            <person name="Worley K."/>
            <person name="Muzny D."/>
            <person name="Gibbs R."/>
        </authorList>
    </citation>
    <scope>NUCLEOTIDE SEQUENCE</scope>
    <source>
        <strain evidence="18">Sampled in the wild</strain>
    </source>
</reference>
<evidence type="ECO:0000256" key="3">
    <source>
        <dbReference type="ARBA" id="ARBA00015887"/>
    </source>
</evidence>
<evidence type="ECO:0000256" key="8">
    <source>
        <dbReference type="ARBA" id="ARBA00023018"/>
    </source>
</evidence>
<evidence type="ECO:0000256" key="9">
    <source>
        <dbReference type="ARBA" id="ARBA00023136"/>
    </source>
</evidence>
<comment type="function">
    <text evidence="12">A segment polarity gene required for wingless (wg)-dependent patterning processes, acting in both wg-sending cells and wg-target cells. In non-neuronal cells wls directs wg secretion. The wls traffic loop encompasses the Golgi, the cell surface, an endocytic compartment and a retrograde route leading back to the Golgi, and involves clathrin-mediated endocytosis and the retromer complex (a conserved protein complex consisting of Vps35 and Vps26). In neuronal cells (the larval motorneuron NMJ), the wg signal moves across the synapse via the release of wls-containing exosome-like vesicles. Postsynaptic wls is required for the trafficking of fz2 through the fz2-interacting protein Grip.</text>
</comment>
<evidence type="ECO:0000256" key="10">
    <source>
        <dbReference type="ARBA" id="ARBA00023257"/>
    </source>
</evidence>
<keyword evidence="9 16" id="KW-0472">Membrane</keyword>
<keyword evidence="11" id="KW-0966">Cell projection</keyword>
<dbReference type="OrthoDB" id="5804250at2759"/>
<evidence type="ECO:0000313" key="19">
    <source>
        <dbReference type="Proteomes" id="UP000792457"/>
    </source>
</evidence>
<dbReference type="GO" id="GO:0042734">
    <property type="term" value="C:presynaptic membrane"/>
    <property type="evidence" value="ECO:0007669"/>
    <property type="project" value="UniProtKB-SubCell"/>
</dbReference>
<organism evidence="18 19">
    <name type="scientific">Ladona fulva</name>
    <name type="common">Scarce chaser dragonfly</name>
    <name type="synonym">Libellula fulva</name>
    <dbReference type="NCBI Taxonomy" id="123851"/>
    <lineage>
        <taxon>Eukaryota</taxon>
        <taxon>Metazoa</taxon>
        <taxon>Ecdysozoa</taxon>
        <taxon>Arthropoda</taxon>
        <taxon>Hexapoda</taxon>
        <taxon>Insecta</taxon>
        <taxon>Pterygota</taxon>
        <taxon>Palaeoptera</taxon>
        <taxon>Odonata</taxon>
        <taxon>Epiprocta</taxon>
        <taxon>Anisoptera</taxon>
        <taxon>Libelluloidea</taxon>
        <taxon>Libellulidae</taxon>
        <taxon>Ladona</taxon>
    </lineage>
</organism>
<dbReference type="GO" id="GO:0007367">
    <property type="term" value="P:segment polarity determination"/>
    <property type="evidence" value="ECO:0007669"/>
    <property type="project" value="UniProtKB-KW"/>
</dbReference>
<dbReference type="GO" id="GO:0010008">
    <property type="term" value="C:endosome membrane"/>
    <property type="evidence" value="ECO:0007669"/>
    <property type="project" value="UniProtKB-SubCell"/>
</dbReference>
<evidence type="ECO:0000256" key="2">
    <source>
        <dbReference type="ARBA" id="ARBA00004477"/>
    </source>
</evidence>
<evidence type="ECO:0000256" key="6">
    <source>
        <dbReference type="ARBA" id="ARBA00022753"/>
    </source>
</evidence>
<dbReference type="GO" id="GO:0045211">
    <property type="term" value="C:postsynaptic membrane"/>
    <property type="evidence" value="ECO:0007669"/>
    <property type="project" value="UniProtKB-SubCell"/>
</dbReference>
<feature type="domain" description="Wntless-like transmembrane" evidence="17">
    <location>
        <begin position="1"/>
        <end position="99"/>
    </location>
</feature>
<proteinExistence type="predicted"/>
<keyword evidence="8" id="KW-0770">Synapse</keyword>
<comment type="subcellular location">
    <subcellularLocation>
        <location evidence="2">Endoplasmic reticulum membrane</location>
        <topology evidence="2">Multi-pass membrane protein</topology>
    </subcellularLocation>
    <subcellularLocation>
        <location evidence="1">Endosome membrane</location>
        <topology evidence="1">Multi-pass membrane protein</topology>
    </subcellularLocation>
    <subcellularLocation>
        <location evidence="14">Postsynaptic cell membrane</location>
        <topology evidence="14">Multi-pass membrane protein</topology>
    </subcellularLocation>
    <subcellularLocation>
        <location evidence="15">Presynaptic cell membrane</location>
        <topology evidence="15">Multi-pass membrane protein</topology>
    </subcellularLocation>
</comment>
<keyword evidence="19" id="KW-1185">Reference proteome</keyword>
<feature type="transmembrane region" description="Helical" evidence="16">
    <location>
        <begin position="75"/>
        <end position="96"/>
    </location>
</feature>
<dbReference type="GO" id="GO:0061355">
    <property type="term" value="P:Wnt protein secretion"/>
    <property type="evidence" value="ECO:0007669"/>
    <property type="project" value="TreeGrafter"/>
</dbReference>
<evidence type="ECO:0000256" key="14">
    <source>
        <dbReference type="ARBA" id="ARBA00034104"/>
    </source>
</evidence>
<evidence type="ECO:0000256" key="15">
    <source>
        <dbReference type="ARBA" id="ARBA00034107"/>
    </source>
</evidence>
<keyword evidence="10" id="KW-0628">Postsynaptic cell membrane</keyword>
<evidence type="ECO:0000256" key="5">
    <source>
        <dbReference type="ARBA" id="ARBA00022716"/>
    </source>
</evidence>
<dbReference type="EMBL" id="KZ308343">
    <property type="protein sequence ID" value="KAG8227847.1"/>
    <property type="molecule type" value="Genomic_DNA"/>
</dbReference>
<dbReference type="GO" id="GO:0006886">
    <property type="term" value="P:intracellular protein transport"/>
    <property type="evidence" value="ECO:0007669"/>
    <property type="project" value="TreeGrafter"/>
</dbReference>
<evidence type="ECO:0000256" key="7">
    <source>
        <dbReference type="ARBA" id="ARBA00022989"/>
    </source>
</evidence>
<dbReference type="GO" id="GO:0017147">
    <property type="term" value="F:Wnt-protein binding"/>
    <property type="evidence" value="ECO:0007669"/>
    <property type="project" value="InterPro"/>
</dbReference>
<dbReference type="GO" id="GO:0005789">
    <property type="term" value="C:endoplasmic reticulum membrane"/>
    <property type="evidence" value="ECO:0007669"/>
    <property type="project" value="UniProtKB-SubCell"/>
</dbReference>
<comment type="caution">
    <text evidence="18">The sequence shown here is derived from an EMBL/GenBank/DDBJ whole genome shotgun (WGS) entry which is preliminary data.</text>
</comment>
<evidence type="ECO:0000313" key="18">
    <source>
        <dbReference type="EMBL" id="KAG8227847.1"/>
    </source>
</evidence>
<evidence type="ECO:0000256" key="4">
    <source>
        <dbReference type="ARBA" id="ARBA00022692"/>
    </source>
</evidence>
<feature type="transmembrane region" description="Helical" evidence="16">
    <location>
        <begin position="36"/>
        <end position="55"/>
    </location>
</feature>
<accession>A0A8K0K542</accession>
<evidence type="ECO:0000256" key="12">
    <source>
        <dbReference type="ARBA" id="ARBA00025339"/>
    </source>
</evidence>
<keyword evidence="5" id="KW-0709">Segmentation polarity protein</keyword>
<dbReference type="PANTHER" id="PTHR13449:SF2">
    <property type="entry name" value="PROTEIN WNTLESS HOMOLOG"/>
    <property type="match status" value="1"/>
</dbReference>
<comment type="subunit">
    <text evidence="13">Interacts with wg; in the Golgi. Interacts with Vps35, a component of the retromer complex; wls stability is regulated by Vps35.</text>
</comment>
<sequence length="134" mass="15691">MIRKVFCNISAKRSVLPSMSSLRRLHYEGVIYRFKFLMLATLLCAAMTVIGFILGQLSEGQWKWDDELQLEYTSAFFTGVYGMWNIYIFALLVLYAPSHKQWPSESGNKILYQNFWNWPKNSFEKNFTAPTILI</sequence>
<dbReference type="InterPro" id="IPR009551">
    <property type="entry name" value="Wntless"/>
</dbReference>
<dbReference type="PANTHER" id="PTHR13449">
    <property type="entry name" value="INTEGRAL MEMBRANE PROTEIN GPR177"/>
    <property type="match status" value="1"/>
</dbReference>
<dbReference type="AlphaFoldDB" id="A0A8K0K542"/>
<dbReference type="Pfam" id="PF06664">
    <property type="entry name" value="WLS-like_TM"/>
    <property type="match status" value="1"/>
</dbReference>
<dbReference type="Proteomes" id="UP000792457">
    <property type="component" value="Unassembled WGS sequence"/>
</dbReference>
<evidence type="ECO:0000256" key="1">
    <source>
        <dbReference type="ARBA" id="ARBA00004337"/>
    </source>
</evidence>